<dbReference type="PANTHER" id="PTHR36836">
    <property type="entry name" value="COLANIC ACID BIOSYNTHESIS PROTEIN WCAK"/>
    <property type="match status" value="1"/>
</dbReference>
<dbReference type="InterPro" id="IPR007345">
    <property type="entry name" value="Polysacch_pyruvyl_Trfase"/>
</dbReference>
<protein>
    <submittedName>
        <fullName evidence="2">Polysaccharide pyruvyl transferase family protein</fullName>
    </submittedName>
</protein>
<name>A0A9D0ZGK6_9FIRM</name>
<dbReference type="AlphaFoldDB" id="A0A9D0ZGK6"/>
<evidence type="ECO:0000259" key="1">
    <source>
        <dbReference type="Pfam" id="PF04230"/>
    </source>
</evidence>
<accession>A0A9D0ZGK6</accession>
<keyword evidence="2" id="KW-0808">Transferase</keyword>
<comment type="caution">
    <text evidence="2">The sequence shown here is derived from an EMBL/GenBank/DDBJ whole genome shotgun (WGS) entry which is preliminary data.</text>
</comment>
<evidence type="ECO:0000313" key="3">
    <source>
        <dbReference type="Proteomes" id="UP000886787"/>
    </source>
</evidence>
<dbReference type="Pfam" id="PF04230">
    <property type="entry name" value="PS_pyruv_trans"/>
    <property type="match status" value="1"/>
</dbReference>
<dbReference type="GO" id="GO:0016740">
    <property type="term" value="F:transferase activity"/>
    <property type="evidence" value="ECO:0007669"/>
    <property type="project" value="UniProtKB-KW"/>
</dbReference>
<dbReference type="PANTHER" id="PTHR36836:SF1">
    <property type="entry name" value="COLANIC ACID BIOSYNTHESIS PROTEIN WCAK"/>
    <property type="match status" value="1"/>
</dbReference>
<sequence>MGKNIVLVLNAILYNRGSEALARGLVQICKQADSTCSITLASNDKGFKKKANLPQVDKYISRIDPNLAIKCLAAGFGRILHMQKLSVQIAYHELLRSVSSADLVIIVGADNYDAHYNGVDSMHELNLAIAKRTGCKKLLYDCSLEKAHMTSAVLEDIGMFDAVTARECITLENFRCVLPPDKLYYFPDPAFLMEPEEVLLPKGFQEGNMVGVNLSGLVLQPAYGGSEELILQSYINMIDYILQNTSMGVALIPHVMNGADICALDKIYANYTNNNRVVYSRNEQLSAPQIKSIIAKCGLFVGARTHATIAAYSSCVPTLVVGYSVKSIGIARDLFETDEHFVLPVSKLQHVDALKMGFSCLYKNRASIKARLEACIPIYKEKAAATAELIQKLL</sequence>
<dbReference type="Proteomes" id="UP000886787">
    <property type="component" value="Unassembled WGS sequence"/>
</dbReference>
<dbReference type="EMBL" id="DVFW01000012">
    <property type="protein sequence ID" value="HIQ79975.1"/>
    <property type="molecule type" value="Genomic_DNA"/>
</dbReference>
<proteinExistence type="predicted"/>
<organism evidence="2 3">
    <name type="scientific">Candidatus Scatavimonas merdigallinarum</name>
    <dbReference type="NCBI Taxonomy" id="2840914"/>
    <lineage>
        <taxon>Bacteria</taxon>
        <taxon>Bacillati</taxon>
        <taxon>Bacillota</taxon>
        <taxon>Clostridia</taxon>
        <taxon>Eubacteriales</taxon>
        <taxon>Oscillospiraceae</taxon>
        <taxon>Oscillospiraceae incertae sedis</taxon>
        <taxon>Candidatus Scatavimonas</taxon>
    </lineage>
</organism>
<reference evidence="2" key="2">
    <citation type="journal article" date="2021" name="PeerJ">
        <title>Extensive microbial diversity within the chicken gut microbiome revealed by metagenomics and culture.</title>
        <authorList>
            <person name="Gilroy R."/>
            <person name="Ravi A."/>
            <person name="Getino M."/>
            <person name="Pursley I."/>
            <person name="Horton D.L."/>
            <person name="Alikhan N.F."/>
            <person name="Baker D."/>
            <person name="Gharbi K."/>
            <person name="Hall N."/>
            <person name="Watson M."/>
            <person name="Adriaenssens E.M."/>
            <person name="Foster-Nyarko E."/>
            <person name="Jarju S."/>
            <person name="Secka A."/>
            <person name="Antonio M."/>
            <person name="Oren A."/>
            <person name="Chaudhuri R.R."/>
            <person name="La Ragione R."/>
            <person name="Hildebrand F."/>
            <person name="Pallen M.J."/>
        </authorList>
    </citation>
    <scope>NUCLEOTIDE SEQUENCE</scope>
    <source>
        <strain evidence="2">ChiSjej1B19-3389</strain>
    </source>
</reference>
<feature type="domain" description="Polysaccharide pyruvyl transferase" evidence="1">
    <location>
        <begin position="15"/>
        <end position="324"/>
    </location>
</feature>
<gene>
    <name evidence="2" type="ORF">IAD32_01660</name>
</gene>
<reference evidence="2" key="1">
    <citation type="submission" date="2020-10" db="EMBL/GenBank/DDBJ databases">
        <authorList>
            <person name="Gilroy R."/>
        </authorList>
    </citation>
    <scope>NUCLEOTIDE SEQUENCE</scope>
    <source>
        <strain evidence="2">ChiSjej1B19-3389</strain>
    </source>
</reference>
<evidence type="ECO:0000313" key="2">
    <source>
        <dbReference type="EMBL" id="HIQ79975.1"/>
    </source>
</evidence>